<protein>
    <submittedName>
        <fullName evidence="1">Uncharacterized protein</fullName>
    </submittedName>
</protein>
<dbReference type="EMBL" id="CP021434">
    <property type="protein sequence ID" value="ARU62934.1"/>
    <property type="molecule type" value="Genomic_DNA"/>
</dbReference>
<dbReference type="RefSeq" id="WP_087458284.1">
    <property type="nucleotide sequence ID" value="NZ_CP021434.1"/>
</dbReference>
<organism evidence="1 2">
    <name type="scientific">Tumebacillus avium</name>
    <dbReference type="NCBI Taxonomy" id="1903704"/>
    <lineage>
        <taxon>Bacteria</taxon>
        <taxon>Bacillati</taxon>
        <taxon>Bacillota</taxon>
        <taxon>Bacilli</taxon>
        <taxon>Bacillales</taxon>
        <taxon>Alicyclobacillaceae</taxon>
        <taxon>Tumebacillus</taxon>
    </lineage>
</organism>
<dbReference type="KEGG" id="tum:CBW65_19570"/>
<dbReference type="Proteomes" id="UP000195437">
    <property type="component" value="Chromosome"/>
</dbReference>
<evidence type="ECO:0000313" key="1">
    <source>
        <dbReference type="EMBL" id="ARU62934.1"/>
    </source>
</evidence>
<name>A0A1Y0IUC4_9BACL</name>
<gene>
    <name evidence="1" type="ORF">CBW65_19570</name>
</gene>
<dbReference type="OrthoDB" id="2566786at2"/>
<accession>A0A1Y0IUC4</accession>
<evidence type="ECO:0000313" key="2">
    <source>
        <dbReference type="Proteomes" id="UP000195437"/>
    </source>
</evidence>
<sequence length="239" mass="27496">MNLKNPSPSEVQEIIIHISTSYKPDFDQLKILARVINEEPSDIYPVICTRKQALDLLVERAAQTNSCEKLLENVELLLPSTQSNQFLKRPLEIKNAQEFGEIFEELINRIENIDLDEGSPVGANDFTEFETKLKVKAKFSPSMQSYAKLSKMENSVLQRTAKKLGFSKYPKIKKKVMRIYLNLLASYPSDQFTADQRYKILLNVLFEILSKDTQSIDEVEERLAGIIFDTTYDCLIFNE</sequence>
<proteinExistence type="predicted"/>
<dbReference type="AlphaFoldDB" id="A0A1Y0IUC4"/>
<keyword evidence="2" id="KW-1185">Reference proteome</keyword>
<reference evidence="2" key="1">
    <citation type="submission" date="2017-05" db="EMBL/GenBank/DDBJ databases">
        <authorList>
            <person name="Sung H."/>
        </authorList>
    </citation>
    <scope>NUCLEOTIDE SEQUENCE [LARGE SCALE GENOMIC DNA]</scope>
    <source>
        <strain evidence="2">AR23208</strain>
    </source>
</reference>